<dbReference type="SMART" id="SM00458">
    <property type="entry name" value="RICIN"/>
    <property type="match status" value="1"/>
</dbReference>
<feature type="compositionally biased region" description="Basic and acidic residues" evidence="1">
    <location>
        <begin position="1"/>
        <end position="14"/>
    </location>
</feature>
<evidence type="ECO:0000259" key="3">
    <source>
        <dbReference type="SMART" id="SM00458"/>
    </source>
</evidence>
<evidence type="ECO:0000313" key="5">
    <source>
        <dbReference type="Proteomes" id="UP001523369"/>
    </source>
</evidence>
<evidence type="ECO:0000256" key="2">
    <source>
        <dbReference type="SAM" id="Phobius"/>
    </source>
</evidence>
<feature type="compositionally biased region" description="Low complexity" evidence="1">
    <location>
        <begin position="117"/>
        <end position="137"/>
    </location>
</feature>
<name>A0ABT1DKE3_9ACTN</name>
<keyword evidence="2" id="KW-0472">Membrane</keyword>
<keyword evidence="2" id="KW-1133">Transmembrane helix</keyword>
<feature type="domain" description="Ricin B lectin" evidence="3">
    <location>
        <begin position="214"/>
        <end position="335"/>
    </location>
</feature>
<feature type="region of interest" description="Disordered" evidence="1">
    <location>
        <begin position="1"/>
        <end position="46"/>
    </location>
</feature>
<organism evidence="4 5">
    <name type="scientific">Paractinoplanes aksuensis</name>
    <dbReference type="NCBI Taxonomy" id="2939490"/>
    <lineage>
        <taxon>Bacteria</taxon>
        <taxon>Bacillati</taxon>
        <taxon>Actinomycetota</taxon>
        <taxon>Actinomycetes</taxon>
        <taxon>Micromonosporales</taxon>
        <taxon>Micromonosporaceae</taxon>
        <taxon>Paractinoplanes</taxon>
    </lineage>
</organism>
<dbReference type="InterPro" id="IPR000772">
    <property type="entry name" value="Ricin_B_lectin"/>
</dbReference>
<dbReference type="Gene3D" id="2.80.10.50">
    <property type="match status" value="1"/>
</dbReference>
<keyword evidence="2" id="KW-0812">Transmembrane</keyword>
<proteinExistence type="predicted"/>
<evidence type="ECO:0000313" key="4">
    <source>
        <dbReference type="EMBL" id="MCO8271295.1"/>
    </source>
</evidence>
<dbReference type="Pfam" id="PF00652">
    <property type="entry name" value="Ricin_B_lectin"/>
    <property type="match status" value="1"/>
</dbReference>
<dbReference type="EMBL" id="JAMYJR010000011">
    <property type="protein sequence ID" value="MCO8271295.1"/>
    <property type="molecule type" value="Genomic_DNA"/>
</dbReference>
<dbReference type="InterPro" id="IPR035992">
    <property type="entry name" value="Ricin_B-like_lectins"/>
</dbReference>
<protein>
    <submittedName>
        <fullName evidence="4">Ricin-type beta-trefoil lectin domain protein</fullName>
    </submittedName>
</protein>
<feature type="transmembrane region" description="Helical" evidence="2">
    <location>
        <begin position="78"/>
        <end position="100"/>
    </location>
</feature>
<evidence type="ECO:0000256" key="1">
    <source>
        <dbReference type="SAM" id="MobiDB-lite"/>
    </source>
</evidence>
<dbReference type="RefSeq" id="WP_253237428.1">
    <property type="nucleotide sequence ID" value="NZ_JAMYJR010000011.1"/>
</dbReference>
<sequence>MTANGEHGDERDPLLVRPFVLRDSGAPDDDSPQTWPAETPTDQPAADNTATAILHLPFRRKHAAVATSPARGSHRRRVLVLAGTAAVVVLGAAAAGFAALRDDVRPSVTTGLPGGPLPAATAPASTSAATSPAPGGSSPTGGRPGTGAPAGNATGATTTPSGTTSTSATSATSAPTSSPSAGQPISLTPSPTGGGQTTAPPKAPQGVAPVPPASDRTGVIRGQNGLCLDLNGAIAVDGNHVQVYDCNNSIAQSWTLATDGTLRVQGKCALAVGDNRVEIVSCDGRTPAQWRVSNQRLINAATNTCLTDPSAGRRSGTGVTVASCTGSAGQRWSLP</sequence>
<feature type="compositionally biased region" description="Polar residues" evidence="1">
    <location>
        <begin position="32"/>
        <end position="46"/>
    </location>
</feature>
<keyword evidence="5" id="KW-1185">Reference proteome</keyword>
<dbReference type="SUPFAM" id="SSF50370">
    <property type="entry name" value="Ricin B-like lectins"/>
    <property type="match status" value="1"/>
</dbReference>
<feature type="region of interest" description="Disordered" evidence="1">
    <location>
        <begin position="109"/>
        <end position="217"/>
    </location>
</feature>
<dbReference type="PROSITE" id="PS50231">
    <property type="entry name" value="RICIN_B_LECTIN"/>
    <property type="match status" value="1"/>
</dbReference>
<feature type="compositionally biased region" description="Low complexity" evidence="1">
    <location>
        <begin position="146"/>
        <end position="182"/>
    </location>
</feature>
<comment type="caution">
    <text evidence="4">The sequence shown here is derived from an EMBL/GenBank/DDBJ whole genome shotgun (WGS) entry which is preliminary data.</text>
</comment>
<accession>A0ABT1DKE3</accession>
<dbReference type="Proteomes" id="UP001523369">
    <property type="component" value="Unassembled WGS sequence"/>
</dbReference>
<reference evidence="4 5" key="1">
    <citation type="submission" date="2022-06" db="EMBL/GenBank/DDBJ databases">
        <title>New Species of the Genus Actinoplanes, ActinopZanes ferrugineus.</title>
        <authorList>
            <person name="Ding P."/>
        </authorList>
    </citation>
    <scope>NUCLEOTIDE SEQUENCE [LARGE SCALE GENOMIC DNA]</scope>
    <source>
        <strain evidence="4 5">TRM88003</strain>
    </source>
</reference>
<gene>
    <name evidence="4" type="ORF">M1L60_11895</name>
</gene>